<accession>A0A366CUY3</accession>
<evidence type="ECO:0000256" key="3">
    <source>
        <dbReference type="ARBA" id="ARBA00022801"/>
    </source>
</evidence>
<sequence>MTYRINNTAIETIAKTAQQSRDGLETGGILLGIDHSGDVLITSAGTPGPNARRASHSFHRDLDHANQLSTLAWHTDGSQWIGEWHTHPSQDLRPSELDLTSYLRHVHDPELRLDRFIAIIVGLTAQQNVRMQTWIVTRTHVRSASLLISEADPH</sequence>
<evidence type="ECO:0000256" key="2">
    <source>
        <dbReference type="ARBA" id="ARBA00022723"/>
    </source>
</evidence>
<dbReference type="Proteomes" id="UP000252586">
    <property type="component" value="Unassembled WGS sequence"/>
</dbReference>
<keyword evidence="5" id="KW-0482">Metalloprotease</keyword>
<dbReference type="RefSeq" id="WP_067514227.1">
    <property type="nucleotide sequence ID" value="NZ_QNRE01000029.1"/>
</dbReference>
<keyword evidence="4" id="KW-0862">Zinc</keyword>
<evidence type="ECO:0000256" key="1">
    <source>
        <dbReference type="ARBA" id="ARBA00022670"/>
    </source>
</evidence>
<proteinExistence type="predicted"/>
<keyword evidence="1" id="KW-0645">Protease</keyword>
<evidence type="ECO:0000256" key="4">
    <source>
        <dbReference type="ARBA" id="ARBA00022833"/>
    </source>
</evidence>
<dbReference type="OrthoDB" id="5470925at2"/>
<evidence type="ECO:0000313" key="8">
    <source>
        <dbReference type="Proteomes" id="UP000252586"/>
    </source>
</evidence>
<dbReference type="SUPFAM" id="SSF102712">
    <property type="entry name" value="JAB1/MPN domain"/>
    <property type="match status" value="1"/>
</dbReference>
<dbReference type="GO" id="GO:0006508">
    <property type="term" value="P:proteolysis"/>
    <property type="evidence" value="ECO:0007669"/>
    <property type="project" value="UniProtKB-KW"/>
</dbReference>
<name>A0A366CUY3_9NOCA</name>
<dbReference type="InterPro" id="IPR028090">
    <property type="entry name" value="JAB_dom_prok"/>
</dbReference>
<evidence type="ECO:0000259" key="6">
    <source>
        <dbReference type="Pfam" id="PF14464"/>
    </source>
</evidence>
<keyword evidence="2" id="KW-0479">Metal-binding</keyword>
<keyword evidence="8" id="KW-1185">Reference proteome</keyword>
<dbReference type="GO" id="GO:0008237">
    <property type="term" value="F:metallopeptidase activity"/>
    <property type="evidence" value="ECO:0007669"/>
    <property type="project" value="UniProtKB-KW"/>
</dbReference>
<organism evidence="7 8">
    <name type="scientific">Nocardia puris</name>
    <dbReference type="NCBI Taxonomy" id="208602"/>
    <lineage>
        <taxon>Bacteria</taxon>
        <taxon>Bacillati</taxon>
        <taxon>Actinomycetota</taxon>
        <taxon>Actinomycetes</taxon>
        <taxon>Mycobacteriales</taxon>
        <taxon>Nocardiaceae</taxon>
        <taxon>Nocardia</taxon>
    </lineage>
</organism>
<dbReference type="STRING" id="1210090.GCA_001613185_06665"/>
<gene>
    <name evidence="7" type="ORF">DFR74_1295</name>
</gene>
<keyword evidence="3" id="KW-0378">Hydrolase</keyword>
<dbReference type="EMBL" id="QNRE01000029">
    <property type="protein sequence ID" value="RBO79929.1"/>
    <property type="molecule type" value="Genomic_DNA"/>
</dbReference>
<dbReference type="Pfam" id="PF14464">
    <property type="entry name" value="Prok-JAB"/>
    <property type="match status" value="1"/>
</dbReference>
<comment type="caution">
    <text evidence="7">The sequence shown here is derived from an EMBL/GenBank/DDBJ whole genome shotgun (WGS) entry which is preliminary data.</text>
</comment>
<feature type="domain" description="JAB" evidence="6">
    <location>
        <begin position="18"/>
        <end position="130"/>
    </location>
</feature>
<dbReference type="Gene3D" id="3.40.140.10">
    <property type="entry name" value="Cytidine Deaminase, domain 2"/>
    <property type="match status" value="1"/>
</dbReference>
<reference evidence="7 8" key="1">
    <citation type="submission" date="2018-06" db="EMBL/GenBank/DDBJ databases">
        <title>Genomic Encyclopedia of Type Strains, Phase IV (KMG-IV): sequencing the most valuable type-strain genomes for metagenomic binning, comparative biology and taxonomic classification.</title>
        <authorList>
            <person name="Goeker M."/>
        </authorList>
    </citation>
    <scope>NUCLEOTIDE SEQUENCE [LARGE SCALE GENOMIC DNA]</scope>
    <source>
        <strain evidence="7 8">DSM 44599</strain>
    </source>
</reference>
<dbReference type="AlphaFoldDB" id="A0A366CUY3"/>
<dbReference type="GO" id="GO:0046872">
    <property type="term" value="F:metal ion binding"/>
    <property type="evidence" value="ECO:0007669"/>
    <property type="project" value="UniProtKB-KW"/>
</dbReference>
<protein>
    <submittedName>
        <fullName evidence="7">Integrative and conjugative element protein (TIGR02256 family)</fullName>
    </submittedName>
</protein>
<evidence type="ECO:0000256" key="5">
    <source>
        <dbReference type="ARBA" id="ARBA00023049"/>
    </source>
</evidence>
<evidence type="ECO:0000313" key="7">
    <source>
        <dbReference type="EMBL" id="RBO79929.1"/>
    </source>
</evidence>